<keyword evidence="2" id="KW-0813">Transport</keyword>
<dbReference type="PANTHER" id="PTHR43791">
    <property type="entry name" value="PERMEASE-RELATED"/>
    <property type="match status" value="1"/>
</dbReference>
<dbReference type="FunFam" id="1.20.1250.20:FF:000013">
    <property type="entry name" value="MFS general substrate transporter"/>
    <property type="match status" value="1"/>
</dbReference>
<dbReference type="GO" id="GO:0022857">
    <property type="term" value="F:transmembrane transporter activity"/>
    <property type="evidence" value="ECO:0007669"/>
    <property type="project" value="InterPro"/>
</dbReference>
<reference evidence="8" key="1">
    <citation type="journal article" date="2020" name="Stud. Mycol.">
        <title>101 Dothideomycetes genomes: a test case for predicting lifestyles and emergence of pathogens.</title>
        <authorList>
            <person name="Haridas S."/>
            <person name="Albert R."/>
            <person name="Binder M."/>
            <person name="Bloem J."/>
            <person name="Labutti K."/>
            <person name="Salamov A."/>
            <person name="Andreopoulos B."/>
            <person name="Baker S."/>
            <person name="Barry K."/>
            <person name="Bills G."/>
            <person name="Bluhm B."/>
            <person name="Cannon C."/>
            <person name="Castanera R."/>
            <person name="Culley D."/>
            <person name="Daum C."/>
            <person name="Ezra D."/>
            <person name="Gonzalez J."/>
            <person name="Henrissat B."/>
            <person name="Kuo A."/>
            <person name="Liang C."/>
            <person name="Lipzen A."/>
            <person name="Lutzoni F."/>
            <person name="Magnuson J."/>
            <person name="Mondo S."/>
            <person name="Nolan M."/>
            <person name="Ohm R."/>
            <person name="Pangilinan J."/>
            <person name="Park H.-J."/>
            <person name="Ramirez L."/>
            <person name="Alfaro M."/>
            <person name="Sun H."/>
            <person name="Tritt A."/>
            <person name="Yoshinaga Y."/>
            <person name="Zwiers L.-H."/>
            <person name="Turgeon B."/>
            <person name="Goodwin S."/>
            <person name="Spatafora J."/>
            <person name="Crous P."/>
            <person name="Grigoriev I."/>
        </authorList>
    </citation>
    <scope>NUCLEOTIDE SEQUENCE</scope>
    <source>
        <strain evidence="8">CBS 133067</strain>
    </source>
</reference>
<feature type="transmembrane region" description="Helical" evidence="6">
    <location>
        <begin position="363"/>
        <end position="385"/>
    </location>
</feature>
<comment type="subcellular location">
    <subcellularLocation>
        <location evidence="1">Membrane</location>
        <topology evidence="1">Multi-pass membrane protein</topology>
    </subcellularLocation>
</comment>
<evidence type="ECO:0000256" key="4">
    <source>
        <dbReference type="ARBA" id="ARBA00022989"/>
    </source>
</evidence>
<sequence>MDSKGFDEKTSPSKHDTETGDLIAAIDPVAEKKLLRKLDLNIITLFGALYLMSFLGTDRSNIGNANLTGFSTDLGLVNNEYGAAVSVVYATYVVFEPFWTVLLKIITPKYLMTCSTLCWSALTIGTAFVKTFNQLIAVRILLGATEAAIIPCILMYITMTYNRDEYAVRNTYIFAASALSGAFGGLLAYGLTQINAAGMHGWQWMYIVEGIISFCLAPVVFFWLPNSAAEAKWLTEDERRLVALRIELNKTQYDPEEQFSWSEIWRCLKDWKLYVQSVSHFGIDTTLYCVTTFMPTIIAGLGFTSKINSQLLTVPVYFVAAVSYMIMGYFSDRLKVRSPFLLAALTSCLIGYIILAASPVVGVRFWGVFMVAIGLYVSTSLNIVWAATNHAGYFKRAFATGFVQLVGNSAGAAIGFIFTVQSAPRYLEGFYFAIGMTCMSLILTAGLSFYLRKANTKRRARIAAGAPDRPELKDKNPHFLYYP</sequence>
<dbReference type="PROSITE" id="PS50850">
    <property type="entry name" value="MFS"/>
    <property type="match status" value="1"/>
</dbReference>
<comment type="caution">
    <text evidence="8">The sequence shown here is derived from an EMBL/GenBank/DDBJ whole genome shotgun (WGS) entry which is preliminary data.</text>
</comment>
<dbReference type="InterPro" id="IPR036259">
    <property type="entry name" value="MFS_trans_sf"/>
</dbReference>
<feature type="transmembrane region" description="Helical" evidence="6">
    <location>
        <begin position="339"/>
        <end position="357"/>
    </location>
</feature>
<feature type="transmembrane region" description="Helical" evidence="6">
    <location>
        <begin position="309"/>
        <end position="327"/>
    </location>
</feature>
<feature type="transmembrane region" description="Helical" evidence="6">
    <location>
        <begin position="135"/>
        <end position="159"/>
    </location>
</feature>
<evidence type="ECO:0000313" key="9">
    <source>
        <dbReference type="Proteomes" id="UP000799772"/>
    </source>
</evidence>
<dbReference type="Pfam" id="PF07690">
    <property type="entry name" value="MFS_1"/>
    <property type="match status" value="1"/>
</dbReference>
<evidence type="ECO:0000259" key="7">
    <source>
        <dbReference type="PROSITE" id="PS50850"/>
    </source>
</evidence>
<keyword evidence="9" id="KW-1185">Reference proteome</keyword>
<evidence type="ECO:0000256" key="2">
    <source>
        <dbReference type="ARBA" id="ARBA00022448"/>
    </source>
</evidence>
<feature type="transmembrane region" description="Helical" evidence="6">
    <location>
        <begin position="397"/>
        <end position="418"/>
    </location>
</feature>
<accession>A0A9P4M796</accession>
<feature type="transmembrane region" description="Helical" evidence="6">
    <location>
        <begin position="171"/>
        <end position="192"/>
    </location>
</feature>
<evidence type="ECO:0000313" key="8">
    <source>
        <dbReference type="EMBL" id="KAF2100183.1"/>
    </source>
</evidence>
<dbReference type="SUPFAM" id="SSF103473">
    <property type="entry name" value="MFS general substrate transporter"/>
    <property type="match status" value="1"/>
</dbReference>
<dbReference type="Proteomes" id="UP000799772">
    <property type="component" value="Unassembled WGS sequence"/>
</dbReference>
<feature type="domain" description="Major facilitator superfamily (MFS) profile" evidence="7">
    <location>
        <begin position="44"/>
        <end position="457"/>
    </location>
</feature>
<organism evidence="8 9">
    <name type="scientific">Rhizodiscina lignyota</name>
    <dbReference type="NCBI Taxonomy" id="1504668"/>
    <lineage>
        <taxon>Eukaryota</taxon>
        <taxon>Fungi</taxon>
        <taxon>Dikarya</taxon>
        <taxon>Ascomycota</taxon>
        <taxon>Pezizomycotina</taxon>
        <taxon>Dothideomycetes</taxon>
        <taxon>Pleosporomycetidae</taxon>
        <taxon>Aulographales</taxon>
        <taxon>Rhizodiscinaceae</taxon>
        <taxon>Rhizodiscina</taxon>
    </lineage>
</organism>
<keyword evidence="3 6" id="KW-0812">Transmembrane</keyword>
<keyword evidence="5 6" id="KW-0472">Membrane</keyword>
<dbReference type="GO" id="GO:0016020">
    <property type="term" value="C:membrane"/>
    <property type="evidence" value="ECO:0007669"/>
    <property type="project" value="UniProtKB-SubCell"/>
</dbReference>
<dbReference type="PANTHER" id="PTHR43791:SF101">
    <property type="entry name" value="HIGH-AFFINITY NICOTINIC ACID TRANSPORTER"/>
    <property type="match status" value="1"/>
</dbReference>
<proteinExistence type="predicted"/>
<name>A0A9P4M796_9PEZI</name>
<evidence type="ECO:0000256" key="6">
    <source>
        <dbReference type="SAM" id="Phobius"/>
    </source>
</evidence>
<dbReference type="OrthoDB" id="2962993at2759"/>
<keyword evidence="4 6" id="KW-1133">Transmembrane helix</keyword>
<feature type="transmembrane region" description="Helical" evidence="6">
    <location>
        <begin position="430"/>
        <end position="451"/>
    </location>
</feature>
<feature type="transmembrane region" description="Helical" evidence="6">
    <location>
        <begin position="81"/>
        <end position="103"/>
    </location>
</feature>
<feature type="transmembrane region" description="Helical" evidence="6">
    <location>
        <begin position="38"/>
        <end position="56"/>
    </location>
</feature>
<dbReference type="InterPro" id="IPR011701">
    <property type="entry name" value="MFS"/>
</dbReference>
<dbReference type="FunFam" id="1.20.1250.20:FF:000018">
    <property type="entry name" value="MFS transporter permease"/>
    <property type="match status" value="1"/>
</dbReference>
<dbReference type="InterPro" id="IPR020846">
    <property type="entry name" value="MFS_dom"/>
</dbReference>
<dbReference type="Gene3D" id="1.20.1250.20">
    <property type="entry name" value="MFS general substrate transporter like domains"/>
    <property type="match status" value="2"/>
</dbReference>
<evidence type="ECO:0000256" key="1">
    <source>
        <dbReference type="ARBA" id="ARBA00004141"/>
    </source>
</evidence>
<feature type="transmembrane region" description="Helical" evidence="6">
    <location>
        <begin position="110"/>
        <end position="129"/>
    </location>
</feature>
<dbReference type="AlphaFoldDB" id="A0A9P4M796"/>
<evidence type="ECO:0000256" key="5">
    <source>
        <dbReference type="ARBA" id="ARBA00023136"/>
    </source>
</evidence>
<gene>
    <name evidence="8" type="ORF">NA57DRAFT_37198</name>
</gene>
<dbReference type="EMBL" id="ML978124">
    <property type="protein sequence ID" value="KAF2100183.1"/>
    <property type="molecule type" value="Genomic_DNA"/>
</dbReference>
<feature type="transmembrane region" description="Helical" evidence="6">
    <location>
        <begin position="204"/>
        <end position="224"/>
    </location>
</feature>
<feature type="transmembrane region" description="Helical" evidence="6">
    <location>
        <begin position="281"/>
        <end position="303"/>
    </location>
</feature>
<evidence type="ECO:0000256" key="3">
    <source>
        <dbReference type="ARBA" id="ARBA00022692"/>
    </source>
</evidence>
<protein>
    <submittedName>
        <fullName evidence="8">MFS general substrate transporter</fullName>
    </submittedName>
</protein>